<dbReference type="Pfam" id="PF12146">
    <property type="entry name" value="Hydrolase_4"/>
    <property type="match status" value="1"/>
</dbReference>
<evidence type="ECO:0000313" key="2">
    <source>
        <dbReference type="EMBL" id="MBI6629847.1"/>
    </source>
</evidence>
<dbReference type="EMBL" id="JAEIJD010000005">
    <property type="protein sequence ID" value="MBI6629847.1"/>
    <property type="molecule type" value="Genomic_DNA"/>
</dbReference>
<keyword evidence="2" id="KW-0378">Hydrolase</keyword>
<dbReference type="AlphaFoldDB" id="A0A934LYK1"/>
<name>A0A934LYK1_9RHOB</name>
<dbReference type="InterPro" id="IPR051044">
    <property type="entry name" value="MAG_DAG_Lipase"/>
</dbReference>
<keyword evidence="3" id="KW-1185">Reference proteome</keyword>
<dbReference type="InterPro" id="IPR029058">
    <property type="entry name" value="AB_hydrolase_fold"/>
</dbReference>
<dbReference type="PANTHER" id="PTHR11614">
    <property type="entry name" value="PHOSPHOLIPASE-RELATED"/>
    <property type="match status" value="1"/>
</dbReference>
<dbReference type="Proteomes" id="UP000613255">
    <property type="component" value="Unassembled WGS sequence"/>
</dbReference>
<organism evidence="2 3">
    <name type="scientific">Pontibaca salina</name>
    <dbReference type="NCBI Taxonomy" id="2795731"/>
    <lineage>
        <taxon>Bacteria</taxon>
        <taxon>Pseudomonadati</taxon>
        <taxon>Pseudomonadota</taxon>
        <taxon>Alphaproteobacteria</taxon>
        <taxon>Rhodobacterales</taxon>
        <taxon>Roseobacteraceae</taxon>
        <taxon>Pontibaca</taxon>
    </lineage>
</organism>
<dbReference type="InterPro" id="IPR022742">
    <property type="entry name" value="Hydrolase_4"/>
</dbReference>
<sequence>MAPARAPYFSDMDGSLPEGTAYWVHTSDGVRIRVAHWGVSQAHGTILLLPGRTEYVEKYAQTAGEFGQRGFDVIALDWRGQGLSDRLVKNVRLGHVARFTDYQQDLTATVRLAQELDLTRPWHLLGHSMGAAIGLRAVMEGLAVQSCAFTGPMWGISISPLMRPLGWSLSHLAPLIGRGLHLTPSTQIDSYVELAPFKDNMLTSDPDTYAMMKAQLAAHPKLSLGGPSLIWLREALRECRTLAARRSPDLPCLTFIGEGEQIIDRAAVLARMRRWPRGMLEITKGARHEILMETPAIRAHVLDWIADFFTQSRRPIKISQRV</sequence>
<feature type="domain" description="Serine aminopeptidase S33" evidence="1">
    <location>
        <begin position="41"/>
        <end position="294"/>
    </location>
</feature>
<proteinExistence type="predicted"/>
<dbReference type="Gene3D" id="3.40.50.1820">
    <property type="entry name" value="alpha/beta hydrolase"/>
    <property type="match status" value="1"/>
</dbReference>
<evidence type="ECO:0000313" key="3">
    <source>
        <dbReference type="Proteomes" id="UP000613255"/>
    </source>
</evidence>
<reference evidence="2" key="1">
    <citation type="submission" date="2020-12" db="EMBL/GenBank/DDBJ databases">
        <title>Pontibaca salina gen. nov., sp. nov., isolated from marine sediment.</title>
        <authorList>
            <person name="Bo J."/>
            <person name="Wang S."/>
            <person name="Song X."/>
            <person name="Du Z."/>
        </authorList>
    </citation>
    <scope>NUCLEOTIDE SEQUENCE</scope>
    <source>
        <strain evidence="2">S1109L</strain>
    </source>
</reference>
<evidence type="ECO:0000259" key="1">
    <source>
        <dbReference type="Pfam" id="PF12146"/>
    </source>
</evidence>
<protein>
    <submittedName>
        <fullName evidence="2">Alpha/beta hydrolase</fullName>
    </submittedName>
</protein>
<comment type="caution">
    <text evidence="2">The sequence shown here is derived from an EMBL/GenBank/DDBJ whole genome shotgun (WGS) entry which is preliminary data.</text>
</comment>
<accession>A0A934LYK1</accession>
<dbReference type="GO" id="GO:0016787">
    <property type="term" value="F:hydrolase activity"/>
    <property type="evidence" value="ECO:0007669"/>
    <property type="project" value="UniProtKB-KW"/>
</dbReference>
<gene>
    <name evidence="2" type="ORF">JAO82_08110</name>
</gene>
<dbReference type="SUPFAM" id="SSF53474">
    <property type="entry name" value="alpha/beta-Hydrolases"/>
    <property type="match status" value="1"/>
</dbReference>